<evidence type="ECO:0000313" key="3">
    <source>
        <dbReference type="EMBL" id="XDK25863.1"/>
    </source>
</evidence>
<gene>
    <name evidence="3" type="ORF">AB0763_04270</name>
</gene>
<dbReference type="InterPro" id="IPR003791">
    <property type="entry name" value="UPF0178"/>
</dbReference>
<dbReference type="PANTHER" id="PTHR35146:SF1">
    <property type="entry name" value="UPF0178 PROTEIN YAII"/>
    <property type="match status" value="1"/>
</dbReference>
<evidence type="ECO:0000256" key="2">
    <source>
        <dbReference type="HAMAP-Rule" id="MF_00489"/>
    </source>
</evidence>
<protein>
    <recommendedName>
        <fullName evidence="2">UPF0178 protein AB0763_04270</fullName>
    </recommendedName>
</protein>
<sequence length="147" mass="16756">MKIWIDADACPKAIRDIILRFSERNETECIFVANHTLPLPKRHLIRQYQVAKGFDVADDTIVEQIHRQDLAITQDLALAAQLLELDVKVITPKGERLVSETIKSRLAMRDFMQTLRDSGVQTGGPNALSAQEKQNFINQLEKAYRQV</sequence>
<dbReference type="KEGG" id="vih:AB0763_04270"/>
<reference evidence="3" key="1">
    <citation type="submission" date="2024-07" db="EMBL/GenBank/DDBJ databases">
        <title>Genome Analysis of a Potential Novel Vibrio Species Secreting pH- and Thermo-stable Alginate Lyase and its Application in Producing Alginate Oligosaccharides.</title>
        <authorList>
            <person name="Huang H."/>
            <person name="Bao K."/>
        </authorList>
    </citation>
    <scope>NUCLEOTIDE SEQUENCE</scope>
    <source>
        <strain evidence="3">HB236076</strain>
    </source>
</reference>
<dbReference type="AlphaFoldDB" id="A0AB39HHL7"/>
<dbReference type="HAMAP" id="MF_00489">
    <property type="entry name" value="UPF0178"/>
    <property type="match status" value="1"/>
</dbReference>
<dbReference type="RefSeq" id="WP_306101478.1">
    <property type="nucleotide sequence ID" value="NZ_CP162601.1"/>
</dbReference>
<dbReference type="NCBIfam" id="NF001095">
    <property type="entry name" value="PRK00124.1"/>
    <property type="match status" value="1"/>
</dbReference>
<dbReference type="Pfam" id="PF02639">
    <property type="entry name" value="DUF188"/>
    <property type="match status" value="1"/>
</dbReference>
<accession>A0AB39HHL7</accession>
<evidence type="ECO:0000256" key="1">
    <source>
        <dbReference type="ARBA" id="ARBA00008522"/>
    </source>
</evidence>
<organism evidence="3">
    <name type="scientific">Vibrio sp. HB236076</name>
    <dbReference type="NCBI Taxonomy" id="3232307"/>
    <lineage>
        <taxon>Bacteria</taxon>
        <taxon>Pseudomonadati</taxon>
        <taxon>Pseudomonadota</taxon>
        <taxon>Gammaproteobacteria</taxon>
        <taxon>Vibrionales</taxon>
        <taxon>Vibrionaceae</taxon>
        <taxon>Vibrio</taxon>
    </lineage>
</organism>
<dbReference type="PANTHER" id="PTHR35146">
    <property type="entry name" value="UPF0178 PROTEIN YAII"/>
    <property type="match status" value="1"/>
</dbReference>
<dbReference type="EMBL" id="CP162601">
    <property type="protein sequence ID" value="XDK25863.1"/>
    <property type="molecule type" value="Genomic_DNA"/>
</dbReference>
<comment type="similarity">
    <text evidence="1 2">Belongs to the UPF0178 family.</text>
</comment>
<name>A0AB39HHL7_9VIBR</name>
<proteinExistence type="inferred from homology"/>